<feature type="compositionally biased region" description="Basic residues" evidence="1">
    <location>
        <begin position="55"/>
        <end position="73"/>
    </location>
</feature>
<dbReference type="GO" id="GO:0003700">
    <property type="term" value="F:DNA-binding transcription factor activity"/>
    <property type="evidence" value="ECO:0007669"/>
    <property type="project" value="InterPro"/>
</dbReference>
<feature type="domain" description="HTH arsR-type" evidence="2">
    <location>
        <begin position="7"/>
        <end position="47"/>
    </location>
</feature>
<dbReference type="AlphaFoldDB" id="A0A1Q6DSG9"/>
<dbReference type="InterPro" id="IPR011991">
    <property type="entry name" value="ArsR-like_HTH"/>
</dbReference>
<dbReference type="CDD" id="cd00090">
    <property type="entry name" value="HTH_ARSR"/>
    <property type="match status" value="1"/>
</dbReference>
<reference evidence="3" key="1">
    <citation type="submission" date="2016-12" db="EMBL/GenBank/DDBJ databases">
        <title>Discovery of methanogenic haloarchaea.</title>
        <authorList>
            <person name="Sorokin D.Y."/>
            <person name="Makarova K.S."/>
            <person name="Abbas B."/>
            <person name="Ferrer M."/>
            <person name="Golyshin P.N."/>
        </authorList>
    </citation>
    <scope>NUCLEOTIDE SEQUENCE [LARGE SCALE GENOMIC DNA]</scope>
    <source>
        <strain evidence="3">HMET1</strain>
    </source>
</reference>
<name>A0A1Q6DSG9_METT1</name>
<dbReference type="Gene3D" id="1.10.10.10">
    <property type="entry name" value="Winged helix-like DNA-binding domain superfamily/Winged helix DNA-binding domain"/>
    <property type="match status" value="1"/>
</dbReference>
<evidence type="ECO:0000259" key="2">
    <source>
        <dbReference type="Pfam" id="PF01022"/>
    </source>
</evidence>
<dbReference type="InParanoid" id="A0A1Q6DSG9"/>
<keyword evidence="4" id="KW-1185">Reference proteome</keyword>
<dbReference type="SUPFAM" id="SSF46785">
    <property type="entry name" value="Winged helix' DNA-binding domain"/>
    <property type="match status" value="1"/>
</dbReference>
<sequence>MIEDLGKTKQKILKKLLNQPKTAIQLKKELKINESAIRTHLKDLEQKNYTKHNYKKAKKGRPKKTHQLTKKAKTQFPEKEHILLRLLIQQIQKNHGQKTLKKLLKDASKQLTQEINPKTKNIQQLKQTLKELGFKPRIKENKDHFQIKYRNCIFEKSRPQLEKQLCYFHKTLTQQLLKTKKIELKKTKTGSCIHKIKKPIKR</sequence>
<dbReference type="InterPro" id="IPR001845">
    <property type="entry name" value="HTH_ArsR_DNA-bd_dom"/>
</dbReference>
<dbReference type="InterPro" id="IPR036388">
    <property type="entry name" value="WH-like_DNA-bd_sf"/>
</dbReference>
<gene>
    <name evidence="3" type="ORF">BTN85_1970</name>
</gene>
<protein>
    <submittedName>
        <fullName evidence="3">Transcriptional regulator ArsR family</fullName>
    </submittedName>
</protein>
<dbReference type="Proteomes" id="UP000185744">
    <property type="component" value="Unassembled WGS sequence"/>
</dbReference>
<evidence type="ECO:0000313" key="4">
    <source>
        <dbReference type="Proteomes" id="UP000185744"/>
    </source>
</evidence>
<proteinExistence type="predicted"/>
<feature type="region of interest" description="Disordered" evidence="1">
    <location>
        <begin position="55"/>
        <end position="74"/>
    </location>
</feature>
<dbReference type="STRING" id="1903181.BTN85_1970"/>
<evidence type="ECO:0000256" key="1">
    <source>
        <dbReference type="SAM" id="MobiDB-lite"/>
    </source>
</evidence>
<accession>A0A1Q6DSG9</accession>
<evidence type="ECO:0000313" key="3">
    <source>
        <dbReference type="EMBL" id="OKY77320.1"/>
    </source>
</evidence>
<dbReference type="EMBL" id="MSDW01000002">
    <property type="protein sequence ID" value="OKY77320.1"/>
    <property type="molecule type" value="Genomic_DNA"/>
</dbReference>
<dbReference type="InterPro" id="IPR036390">
    <property type="entry name" value="WH_DNA-bd_sf"/>
</dbReference>
<comment type="caution">
    <text evidence="3">The sequence shown here is derived from an EMBL/GenBank/DDBJ whole genome shotgun (WGS) entry which is preliminary data.</text>
</comment>
<dbReference type="Pfam" id="PF01022">
    <property type="entry name" value="HTH_5"/>
    <property type="match status" value="1"/>
</dbReference>
<organism evidence="3 4">
    <name type="scientific">Methanohalarchaeum thermophilum</name>
    <dbReference type="NCBI Taxonomy" id="1903181"/>
    <lineage>
        <taxon>Archaea</taxon>
        <taxon>Methanobacteriati</taxon>
        <taxon>Methanobacteriota</taxon>
        <taxon>Methanonatronarchaeia</taxon>
        <taxon>Methanonatronarchaeales</taxon>
        <taxon>Methanonatronarchaeaceae</taxon>
        <taxon>Candidatus Methanohalarchaeum</taxon>
    </lineage>
</organism>